<feature type="compositionally biased region" description="Acidic residues" evidence="3">
    <location>
        <begin position="156"/>
        <end position="167"/>
    </location>
</feature>
<evidence type="ECO:0008006" key="7">
    <source>
        <dbReference type="Google" id="ProtNLM"/>
    </source>
</evidence>
<evidence type="ECO:0000256" key="2">
    <source>
        <dbReference type="ARBA" id="ARBA00023136"/>
    </source>
</evidence>
<gene>
    <name evidence="5" type="ORF">IQ251_10960</name>
</gene>
<feature type="compositionally biased region" description="Basic and acidic residues" evidence="3">
    <location>
        <begin position="106"/>
        <end position="115"/>
    </location>
</feature>
<dbReference type="GO" id="GO:0016020">
    <property type="term" value="C:membrane"/>
    <property type="evidence" value="ECO:0007669"/>
    <property type="project" value="UniProtKB-SubCell"/>
</dbReference>
<dbReference type="RefSeq" id="WP_193928412.1">
    <property type="nucleotide sequence ID" value="NZ_JADEYC010000018.1"/>
</dbReference>
<comment type="caution">
    <text evidence="5">The sequence shown here is derived from an EMBL/GenBank/DDBJ whole genome shotgun (WGS) entry which is preliminary data.</text>
</comment>
<keyword evidence="4" id="KW-0812">Transmembrane</keyword>
<accession>A0A929B837</accession>
<feature type="compositionally biased region" description="Acidic residues" evidence="3">
    <location>
        <begin position="41"/>
        <end position="55"/>
    </location>
</feature>
<organism evidence="5 6">
    <name type="scientific">Saccharopolyspora montiporae</name>
    <dbReference type="NCBI Taxonomy" id="2781240"/>
    <lineage>
        <taxon>Bacteria</taxon>
        <taxon>Bacillati</taxon>
        <taxon>Actinomycetota</taxon>
        <taxon>Actinomycetes</taxon>
        <taxon>Pseudonocardiales</taxon>
        <taxon>Pseudonocardiaceae</taxon>
        <taxon>Saccharopolyspora</taxon>
    </lineage>
</organism>
<dbReference type="PANTHER" id="PTHR37042:SF4">
    <property type="entry name" value="OUTER MEMBRANE PROTEIN RV1973"/>
    <property type="match status" value="1"/>
</dbReference>
<feature type="compositionally biased region" description="Basic and acidic residues" evidence="3">
    <location>
        <begin position="144"/>
        <end position="155"/>
    </location>
</feature>
<feature type="region of interest" description="Disordered" evidence="3">
    <location>
        <begin position="1"/>
        <end position="172"/>
    </location>
</feature>
<evidence type="ECO:0000313" key="6">
    <source>
        <dbReference type="Proteomes" id="UP000598360"/>
    </source>
</evidence>
<protein>
    <recommendedName>
        <fullName evidence="7">Mce-associated membrane protein</fullName>
    </recommendedName>
</protein>
<keyword evidence="6" id="KW-1185">Reference proteome</keyword>
<name>A0A929B837_9PSEU</name>
<reference evidence="5" key="1">
    <citation type="submission" date="2020-10" db="EMBL/GenBank/DDBJ databases">
        <title>Diversity and distribution of actinomycetes associated with coral in the coast of Hainan.</title>
        <authorList>
            <person name="Li F."/>
        </authorList>
    </citation>
    <scope>NUCLEOTIDE SEQUENCE</scope>
    <source>
        <strain evidence="5">HNM0983</strain>
    </source>
</reference>
<feature type="transmembrane region" description="Helical" evidence="4">
    <location>
        <begin position="181"/>
        <end position="199"/>
    </location>
</feature>
<evidence type="ECO:0000256" key="1">
    <source>
        <dbReference type="ARBA" id="ARBA00004370"/>
    </source>
</evidence>
<dbReference type="Proteomes" id="UP000598360">
    <property type="component" value="Unassembled WGS sequence"/>
</dbReference>
<keyword evidence="4" id="KW-1133">Transmembrane helix</keyword>
<keyword evidence="2 4" id="KW-0472">Membrane</keyword>
<dbReference type="PANTHER" id="PTHR37042">
    <property type="entry name" value="OUTER MEMBRANE PROTEIN RV1973"/>
    <property type="match status" value="1"/>
</dbReference>
<evidence type="ECO:0000256" key="4">
    <source>
        <dbReference type="SAM" id="Phobius"/>
    </source>
</evidence>
<dbReference type="AlphaFoldDB" id="A0A929B837"/>
<comment type="subcellular location">
    <subcellularLocation>
        <location evidence="1">Membrane</location>
    </subcellularLocation>
</comment>
<sequence length="341" mass="35109">MSSSSRGSGPDRRGARRQRVAGLRRRQQQPGAQETGAQETDPPEQPEGPEPESAEPESGPGSADRGAETAADGSADATAGDAPESDAAAEPGDSGESGAAADADLSADRIARLPEEGPESDAADPAGDEPTAARSDAESDAAEAAEHEAAEHEAAEADESDADDDPDAAGSARRPGFGLRVALLAAATVLAGFGAWFAYETVALHTSGAAANDALVDAGATSEVNGQVGEAVTKLFSYNFAEQDKADAAADELLVGPAVAKYNELWGVLRDQAPQQKLVVDTSVKSSAVTWLQGDRAEVLLYVDQKATRAGDQEGQNEPAQLTVGAEKHGDQWKLNRITLR</sequence>
<dbReference type="EMBL" id="JADEYC010000018">
    <property type="protein sequence ID" value="MBE9374959.1"/>
    <property type="molecule type" value="Genomic_DNA"/>
</dbReference>
<evidence type="ECO:0000313" key="5">
    <source>
        <dbReference type="EMBL" id="MBE9374959.1"/>
    </source>
</evidence>
<evidence type="ECO:0000256" key="3">
    <source>
        <dbReference type="SAM" id="MobiDB-lite"/>
    </source>
</evidence>
<feature type="compositionally biased region" description="Low complexity" evidence="3">
    <location>
        <begin position="56"/>
        <end position="104"/>
    </location>
</feature>
<proteinExistence type="predicted"/>
<feature type="compositionally biased region" description="Basic residues" evidence="3">
    <location>
        <begin position="14"/>
        <end position="27"/>
    </location>
</feature>